<accession>A0A6G2DGX8</accession>
<comment type="caution">
    <text evidence="2">The sequence shown here is derived from an EMBL/GenBank/DDBJ whole genome shotgun (WGS) entry which is preliminary data.</text>
</comment>
<organism evidence="2 3">
    <name type="scientific">Streptococcus pneumoniae</name>
    <dbReference type="NCBI Taxonomy" id="1313"/>
    <lineage>
        <taxon>Bacteria</taxon>
        <taxon>Bacillati</taxon>
        <taxon>Bacillota</taxon>
        <taxon>Bacilli</taxon>
        <taxon>Lactobacillales</taxon>
        <taxon>Streptococcaceae</taxon>
        <taxon>Streptococcus</taxon>
    </lineage>
</organism>
<dbReference type="AlphaFoldDB" id="A0A6G2DGX8"/>
<reference evidence="2 3" key="1">
    <citation type="submission" date="2019-11" db="EMBL/GenBank/DDBJ databases">
        <title>Growth characteristics of pneumococcus vary with the chemical composition of the capsule and with environmental conditions.</title>
        <authorList>
            <person name="Tothpal A."/>
            <person name="Desobry K."/>
            <person name="Joshi S."/>
            <person name="Wyllie A.L."/>
            <person name="Weinberger D.M."/>
        </authorList>
    </citation>
    <scope>NUCLEOTIDE SEQUENCE [LARGE SCALE GENOMIC DNA]</scope>
    <source>
        <strain evidence="3">pnumococcus19F</strain>
    </source>
</reference>
<feature type="non-terminal residue" evidence="2">
    <location>
        <position position="1"/>
    </location>
</feature>
<name>A0A6G2DGX8_STREE</name>
<dbReference type="Gene3D" id="3.40.50.980">
    <property type="match status" value="1"/>
</dbReference>
<proteinExistence type="predicted"/>
<evidence type="ECO:0000259" key="1">
    <source>
        <dbReference type="Pfam" id="PF00501"/>
    </source>
</evidence>
<feature type="non-terminal residue" evidence="2">
    <location>
        <position position="82"/>
    </location>
</feature>
<evidence type="ECO:0000313" key="3">
    <source>
        <dbReference type="Proteomes" id="UP000483094"/>
    </source>
</evidence>
<dbReference type="SUPFAM" id="SSF56801">
    <property type="entry name" value="Acetyl-CoA synthetase-like"/>
    <property type="match status" value="1"/>
</dbReference>
<dbReference type="InterPro" id="IPR000873">
    <property type="entry name" value="AMP-dep_synth/lig_dom"/>
</dbReference>
<evidence type="ECO:0000313" key="2">
    <source>
        <dbReference type="EMBL" id="MTV75585.1"/>
    </source>
</evidence>
<protein>
    <submittedName>
        <fullName evidence="2">AMP-binding protein</fullName>
    </submittedName>
</protein>
<feature type="domain" description="AMP-dependent synthetase/ligase" evidence="1">
    <location>
        <begin position="1"/>
        <end position="76"/>
    </location>
</feature>
<dbReference type="Pfam" id="PF00501">
    <property type="entry name" value="AMP-binding"/>
    <property type="match status" value="1"/>
</dbReference>
<sequence length="82" mass="9007">QGQRVAVWLPSRIEAVVALLACSRNGYICAPSLHRDHTVGEVAELLKRQRSAAFVVQADYGADTNKRDLDAALKNVPTLRHV</sequence>
<dbReference type="EMBL" id="WNHQ01002364">
    <property type="protein sequence ID" value="MTV75585.1"/>
    <property type="molecule type" value="Genomic_DNA"/>
</dbReference>
<dbReference type="Proteomes" id="UP000483094">
    <property type="component" value="Unassembled WGS sequence"/>
</dbReference>
<gene>
    <name evidence="2" type="ORF">GM540_16775</name>
</gene>